<dbReference type="InterPro" id="IPR027417">
    <property type="entry name" value="P-loop_NTPase"/>
</dbReference>
<comment type="subcellular location">
    <subcellularLocation>
        <location evidence="1">Cytoplasm</location>
    </subcellularLocation>
</comment>
<evidence type="ECO:0000313" key="9">
    <source>
        <dbReference type="EMBL" id="CAG9322655.1"/>
    </source>
</evidence>
<feature type="domain" description="RZ-type" evidence="8">
    <location>
        <begin position="3796"/>
        <end position="3873"/>
    </location>
</feature>
<comment type="caution">
    <text evidence="9">The sequence shown here is derived from an EMBL/GenBank/DDBJ whole genome shotgun (WGS) entry which is preliminary data.</text>
</comment>
<organism evidence="9 10">
    <name type="scientific">Blepharisma stoltei</name>
    <dbReference type="NCBI Taxonomy" id="1481888"/>
    <lineage>
        <taxon>Eukaryota</taxon>
        <taxon>Sar</taxon>
        <taxon>Alveolata</taxon>
        <taxon>Ciliophora</taxon>
        <taxon>Postciliodesmatophora</taxon>
        <taxon>Heterotrichea</taxon>
        <taxon>Heterotrichida</taxon>
        <taxon>Blepharismidae</taxon>
        <taxon>Blepharisma</taxon>
    </lineage>
</organism>
<evidence type="ECO:0000256" key="1">
    <source>
        <dbReference type="ARBA" id="ARBA00004496"/>
    </source>
</evidence>
<dbReference type="PANTHER" id="PTHR22605">
    <property type="entry name" value="RZ-TYPE DOMAIN-CONTAINING PROTEIN"/>
    <property type="match status" value="1"/>
</dbReference>
<dbReference type="GO" id="GO:0005737">
    <property type="term" value="C:cytoplasm"/>
    <property type="evidence" value="ECO:0007669"/>
    <property type="project" value="UniProtKB-SubCell"/>
</dbReference>
<reference evidence="9" key="1">
    <citation type="submission" date="2021-09" db="EMBL/GenBank/DDBJ databases">
        <authorList>
            <consortium name="AG Swart"/>
            <person name="Singh M."/>
            <person name="Singh A."/>
            <person name="Seah K."/>
            <person name="Emmerich C."/>
        </authorList>
    </citation>
    <scope>NUCLEOTIDE SEQUENCE</scope>
    <source>
        <strain evidence="9">ATCC30299</strain>
    </source>
</reference>
<evidence type="ECO:0000256" key="3">
    <source>
        <dbReference type="ARBA" id="ARBA00022723"/>
    </source>
</evidence>
<dbReference type="PANTHER" id="PTHR22605:SF1">
    <property type="entry name" value="RZ-TYPE DOMAIN-CONTAINING PROTEIN"/>
    <property type="match status" value="1"/>
</dbReference>
<dbReference type="Proteomes" id="UP001162131">
    <property type="component" value="Unassembled WGS sequence"/>
</dbReference>
<name>A0AAU9JA79_9CILI</name>
<keyword evidence="5" id="KW-0862">Zinc</keyword>
<dbReference type="GO" id="GO:0016887">
    <property type="term" value="F:ATP hydrolysis activity"/>
    <property type="evidence" value="ECO:0007669"/>
    <property type="project" value="InterPro"/>
</dbReference>
<dbReference type="GO" id="GO:0005524">
    <property type="term" value="F:ATP binding"/>
    <property type="evidence" value="ECO:0007669"/>
    <property type="project" value="InterPro"/>
</dbReference>
<keyword evidence="4" id="KW-0863">Zinc-finger</keyword>
<protein>
    <recommendedName>
        <fullName evidence="8">RZ-type domain-containing protein</fullName>
    </recommendedName>
</protein>
<feature type="compositionally biased region" description="Basic residues" evidence="7">
    <location>
        <begin position="1"/>
        <end position="11"/>
    </location>
</feature>
<feature type="region of interest" description="Disordered" evidence="7">
    <location>
        <begin position="1"/>
        <end position="42"/>
    </location>
</feature>
<dbReference type="GO" id="GO:0002376">
    <property type="term" value="P:immune system process"/>
    <property type="evidence" value="ECO:0007669"/>
    <property type="project" value="UniProtKB-KW"/>
</dbReference>
<dbReference type="InterPro" id="IPR011704">
    <property type="entry name" value="ATPase_dyneun-rel_AAA"/>
</dbReference>
<evidence type="ECO:0000313" key="10">
    <source>
        <dbReference type="Proteomes" id="UP001162131"/>
    </source>
</evidence>
<dbReference type="Gene3D" id="3.40.50.300">
    <property type="entry name" value="P-loop containing nucleotide triphosphate hydrolases"/>
    <property type="match status" value="2"/>
</dbReference>
<dbReference type="Pfam" id="PF20173">
    <property type="entry name" value="ZnF_RZ-type"/>
    <property type="match status" value="1"/>
</dbReference>
<dbReference type="GO" id="GO:0008270">
    <property type="term" value="F:zinc ion binding"/>
    <property type="evidence" value="ECO:0007669"/>
    <property type="project" value="UniProtKB-KW"/>
</dbReference>
<evidence type="ECO:0000256" key="2">
    <source>
        <dbReference type="ARBA" id="ARBA00022490"/>
    </source>
</evidence>
<dbReference type="InterPro" id="IPR031248">
    <property type="entry name" value="RNF213"/>
</dbReference>
<dbReference type="InterPro" id="IPR046439">
    <property type="entry name" value="ZF_RZ_dom"/>
</dbReference>
<proteinExistence type="predicted"/>
<dbReference type="GO" id="GO:0004842">
    <property type="term" value="F:ubiquitin-protein transferase activity"/>
    <property type="evidence" value="ECO:0007669"/>
    <property type="project" value="InterPro"/>
</dbReference>
<dbReference type="EMBL" id="CAJZBQ010000032">
    <property type="protein sequence ID" value="CAG9322655.1"/>
    <property type="molecule type" value="Genomic_DNA"/>
</dbReference>
<gene>
    <name evidence="9" type="ORF">BSTOLATCC_MIC31776</name>
</gene>
<evidence type="ECO:0000259" key="8">
    <source>
        <dbReference type="PROSITE" id="PS51981"/>
    </source>
</evidence>
<evidence type="ECO:0000256" key="6">
    <source>
        <dbReference type="ARBA" id="ARBA00022859"/>
    </source>
</evidence>
<evidence type="ECO:0000256" key="7">
    <source>
        <dbReference type="SAM" id="MobiDB-lite"/>
    </source>
</evidence>
<dbReference type="SUPFAM" id="SSF52540">
    <property type="entry name" value="P-loop containing nucleoside triphosphate hydrolases"/>
    <property type="match status" value="2"/>
</dbReference>
<dbReference type="Pfam" id="PF07728">
    <property type="entry name" value="AAA_5"/>
    <property type="match status" value="1"/>
</dbReference>
<keyword evidence="3" id="KW-0479">Metal-binding</keyword>
<keyword evidence="10" id="KW-1185">Reference proteome</keyword>
<evidence type="ECO:0000256" key="5">
    <source>
        <dbReference type="ARBA" id="ARBA00022833"/>
    </source>
</evidence>
<accession>A0AAU9JA79</accession>
<dbReference type="InterPro" id="IPR003593">
    <property type="entry name" value="AAA+_ATPase"/>
</dbReference>
<sequence>MCPAGKKSKKGKPIDKNQPSPIEETKRESDLGRQSLLDSEMSQKDIESQGYILDTKTGKFKECKFAYILYAFDDHQFSQNEFMLMIHQFSYKIREVPFHYQNYDYAEFGLNRNIKLYRVAYIPVKHDKTDSFQLKLWRSQSDDFYEKEGTFRDFKSWSHAFIFSMQIVKKTWWGFGWKSPDGEPVLDPIEQLTFYSLYAFRSAKWEILLPILIEQFNYKFDYRKFNVEKQRAIEFLQVLDYFIREQDSNYSEESSYIILALLGCLKAEAIQHQECRLDSGISLLLRIENFENFFEKIRMQSLYKNAISGIGYALALNKKAGGREWAFILNKIEDRGQKSIILHQFIEIVSSLGLTLNKDECEALQLIIQTLGSSEIYSKILACAESLLLFTELLHVLFLSVDENARREFNIKQNWKRAINLFLEKQPLRIDIVADLLEILHNKEPEFKNLFYDSNFSNIVDSAIRKCLESFNKSDLVYFKKIYKLYYNERVRFSMKSDSVCETLLKNYYLKPHELIENFNIDCRWLFKYWLKQLKINCYSDIEKIIKELEIEIKIIKSLEIKGVFETINAIINNGIVHIYESSKRILNSIFELAPIIDGFETLKTGYIQFIQETQFSLYNYSRSYDDQVGKILELQKRYKHCDLLKELLALKLAISGVAELPEKETKMCLYKDPSSQFFWAALIESHKYYYSRNLEYFANLISFWEKEGLKIVNEEIKVDDLMIIKYQSEEDRAAFLKYLNAPFDIKGNKARPDFFGKIKELLTRIDFISEEMSHVKAFIDIICINLLDVEGAYKISLHSFSYMDLKDFQYHPIILQIKELAVSLATVLHSHSYIHYFLQKELEVSPLSLSNIATICTEAKNKMKNELNSLFTTFENYPMEKFLAIFKDLNYIQKEISIIENLFPNPDPVKLLNLGQCLGYLKEKESLIFSCNAIKELSVLFTGDENIIKICQDCIAILQNIKSQKLSVFLSVSTLAKESLSKDLKIGDEEIFFKTINEISRSEELIAFLNSINESDMLQLKESVNDYDDLYADTQAIMDLENLWESIREIKNIFYDYPSFCKIFNQRRIDKKYDKIIAQLQNCRSQLAGIKELHVNINCKEEAKKKQIVEIITDSEFRIVLVGDFYDVNLKYLKNQKHDFNLPSLLEFKERASLLLHTLDAAQIQDPDMILLPGFKNLVTSIQEILANLNNLRVYGYPLIEIPELFRVHNGDISSVLDYEKQLSEQFKTWEISLSDKYSSNYLLTFLHGQQFWWLEGYLIDDKKEFEKEANSLLEYMGKSYAKITDVRIANKNNAAERLLLLGETLEQLPNLQNNDAKLNYCPRNRNKFIINNGEVVYLETSKILLGIFSVYFNSCSSMPRADQIFFCQYKTSWNELFAFLYRCFTNPGHELYLLVNCEELALEIQNKFKSLFADLCFHKVGDMQFKLGIITADKSSALSSYFKNTELTRVIILNDSKLLSDDDLKEIVLETNRNYVTVVTSEMAGLGKTTEIRQQVKQIKNYSLNDEDAEKRLDEIIKMFPIAGEVDCIDLCKNFPFISESMALHLHLSYVSNSYLLNEFLINLCIFRTLNYTKNIIIIPREIRIFIEVSNTYSNILLNSLECLHYFNHIHIEKFSLDRLIISRNRNDKLQFICSYLDLYHRKLLDSQSISEMTDQGLSVYDNEKVRFLLATYLLPKQGDEKSNISYIQLDIMIKILTSLCRNFGNCGFFEPWMINEMKSDFAASGLGAFVSDLDSLRSRIFESILLTVKEFTSKCIADVRNQQLRTSQNIQANTSIIEDEELADRFKCCLKWESSNHFTMVFLEDGSLIPIYRDPNEVPVNIKKLIFTQHNALTAYKGGGIPANQINQIIKSGAYTIEDYRQMFHSDFLFKLQTYCKDKRDLQLMYVDSQYVITPDNFLKMNLIYLRAISNIPIIIMGETGCGKTSLIQFFVENILGDQLVKISIHAGTTSSEIKQELESPMLQSQMYIEEAAIWGIKVKKLWVFFDEFNTTESVGLICEIICNRTLEGRKLPENMVFIGACNPYRLSIRSQSYQENVGIKKDTKTISKLSHVVKPLPETMIEYIWDYGALTANDEREYVIAMFKNIESSYTDLFVDFICLSHNHFQKSEDASSVSLRDVSRFIKLYKWFKNSIIEKKAHRNERYQENLKKYNLITEDRNSDPDFDAGILAFCHCYYLRHSTQIKRFEFLEEICRIINRDTIFVERIIAIIENEQNDYLARMELPKGTAFNKALRENIFTIIPCIINKIPVFLCGKPGCSKTLSIQLIFAHLRGKKSTDSYFQTLPELIQVPFQGSDSCTSEGIIKAFKRAEKYYETDKALLLPVIIFDEIGLAEISKHNPLKVLHNLLEIENVTVGFVGISNWRLDASKMNRALYLARPDPDELDLVYTANSIYSSFGGIDKVHKKVIKHLALSYFEFKNQYKDTNYADFYGLRDFYHLIKQASKQLVVNNFLDPQQIAGVVKRAIERNFGGKEGAAGEMGSIFMKLHGFENIYPYCEPNINILDLIKENLKDPSSRYLMLIGRVDAVSFILDKHLHSLLERRIIVGSKLKDDISQEEYGFRSLSDIILYMEKGISIILKNMDHIYSSLYDLFNQNFAVSGEGEGERKYCRIALGALFNPRCYVNNNFHAIVFMDNDKDILLKADAPFLNRFEKHNLSLDKILTSEQKRIQENLIKWAKRIFYFQGGNKMLYTINHLFPIYSSETIALLVLFNYCADEEETMKRCKDVLLRVAPSDIKVLLEVNYMEEHEKIPIISEWNELHFDNFPDHIDSILNDSKVNGKFSKLIAFTYDTNYYSNEYEQENKSKMLVKELSSFKSEQDLTKDLQKFYVEDKEIYILELEFSKESQHLSLIKFIIDKLEDELKIEKNICIIIHMKRNIKYDNAIILFESWKMQMFDGLSTESFDVSDKLAKDTKTLISENLVINFEDNVSVFIEKCLLKFKYDQKLANKENLNDHIASIINSASADKEFVKELKGKVFEEIKKSENVRDWKEQIFMSSAIVSDSNKLENAIKAALSYEIEKVLTLILYSLEESSALISFFKNGNKEINAIKRDIWLDSFWNISTGEIKLQDINQGNLLSLELVLNFPTSKAEYKIIEDLCENWKEKGIFYEESIIKSNIRELYKQKSLFYNKFDALNQNLELQELLLSDLVKILLNKNLINQEFEDFVFNLLRLVTIYESSLEEKILAFMKFKPIFVLICYAINLFYYSPESKINAIQSYLNKSLSILEKLKNKSPESEEDKEEESNCFSKISQPEWKLFISNILNELIIYSCPDQIDKIYSENWESYPSETGKLISIIKEIENIEVFDIRGLDYLEFWATFSTYMTKYETKENLLKVFEASKSFEKANSSFLYNQDFVEYVFGYMNQNSSSDIYQKAASLKFQSYYLGVLLKQDEKYVLKIAQLVEQSEIWRYSSELFSNLLNYMNIKCGLNTRMLDTEDLRNNKYSLEVEKTIEICGFESKFSILLNDFIGKHIDEVNEKEKSREHSNIFKFMERKFLFAQHYRNLCMVPSEFPYLNRLFSISFIKQNLEIYASYFNPENSNFEDINEESRQFLNKINEELSLETSFRDTLKLYCLKNIHKSKNFDGFIEENRELPWIQNYSPSENENERSIFPYFPSMKESYLEMVYLLKSLINDKSENILDEKIINADNPKSRIVIAMAFMNEVFIKHSLGEKINTSVKNWFTNKKDMILSNLGKEFYQLLYFFINNFHRSSYLCLYKNQPIEEVEKILILCSISILILSYRNFSNPLSSLFFTPEGTIDPDFQKHFNNLYVICSEPSPMLHYLKDTLKNFNSLISSTWRAPHSKGSTYKCSSDCDFLYFVNACGGPTEKGFCPYCKREIGGIGHKPVPREGHENLSHEEAMKFLQDSIARREANECKGCQNYGSFNGVKLIRELKPITSESLHLILSGSLYVILKLDVLRIGDIASAINKPPLECEGILWAAIQNDFTQISSLLSIHEPNIWIFSIISELPEIIEAFNVEPSTKEIRDNFENYFEREIINSHMSPSSVIIDYKNNFCESFGNGGISDILDELKGMYKPEYPNLRLFRLIDKPSAEEMKNYFLFHNPSQQFNLLSIYFKNYEEIKTIESLYPIIDLTNSLLEIYNHKIARDQARNLTIKDAIFANESIKEKFRKFKQAWKSKGIDELYYECKRLESIEFEDENSPLSYFLVDNKEVGGGMYMAAALLELASRHNKLLGLMKDALPSNQPNSFQSSSIEMHPVQNAMKNHILSCELDDPDIINSSSINNPQYGKGRELIYDFEKLQSYLANSLLTKKYLDKSKLGLIQYQFELLNIQDENSGLISEIHNLICQQPFSKETEIKVKLFFKELKEKEERGYQIIVKEIYSSLDYILCYLKNSKENPEKSISDFCQRLNQAKISEFIKGRHALAEISLFNIVALYEHIEFCYFPYMKDLIRAEFQKSANKDVIKHQLHGLIEECDGLRLPTRLQAQNALMRFIMRCLTAELNPNLPIQMYIQKSDFWDKSVSYEQIQLFEMRFSEKVKISHSLATYEEIMTIGEELEKRARLMEFENN</sequence>
<keyword evidence="2" id="KW-0963">Cytoplasm</keyword>
<dbReference type="SMART" id="SM00382">
    <property type="entry name" value="AAA"/>
    <property type="match status" value="2"/>
</dbReference>
<evidence type="ECO:0000256" key="4">
    <source>
        <dbReference type="ARBA" id="ARBA00022771"/>
    </source>
</evidence>
<keyword evidence="6" id="KW-0391">Immunity</keyword>
<dbReference type="PROSITE" id="PS51981">
    <property type="entry name" value="ZF_RZ"/>
    <property type="match status" value="1"/>
</dbReference>